<name>A0ABV4MC55_9VIBR</name>
<proteinExistence type="predicted"/>
<reference evidence="1 2" key="1">
    <citation type="submission" date="2024-06" db="EMBL/GenBank/DDBJ databases">
        <authorList>
            <person name="Steensen K."/>
            <person name="Seneca J."/>
            <person name="Bartlau N."/>
            <person name="Yu A.X."/>
            <person name="Polz M.F."/>
        </authorList>
    </citation>
    <scope>NUCLEOTIDE SEQUENCE [LARGE SCALE GENOMIC DNA]</scope>
    <source>
        <strain evidence="1 2">1F146</strain>
    </source>
</reference>
<protein>
    <recommendedName>
        <fullName evidence="3">Transcriptional regulator</fullName>
    </recommendedName>
</protein>
<evidence type="ECO:0000313" key="2">
    <source>
        <dbReference type="Proteomes" id="UP001569151"/>
    </source>
</evidence>
<accession>A0ABV4MC55</accession>
<organism evidence="1 2">
    <name type="scientific">Vibrio bivalvicida</name>
    <dbReference type="NCBI Taxonomy" id="1276888"/>
    <lineage>
        <taxon>Bacteria</taxon>
        <taxon>Pseudomonadati</taxon>
        <taxon>Pseudomonadota</taxon>
        <taxon>Gammaproteobacteria</taxon>
        <taxon>Vibrionales</taxon>
        <taxon>Vibrionaceae</taxon>
        <taxon>Vibrio</taxon>
        <taxon>Vibrio oreintalis group</taxon>
    </lineage>
</organism>
<dbReference type="RefSeq" id="WP_371717357.1">
    <property type="nucleotide sequence ID" value="NZ_JBGOOF010000001.1"/>
</dbReference>
<gene>
    <name evidence="1" type="ORF">ACED39_00065</name>
</gene>
<evidence type="ECO:0000313" key="1">
    <source>
        <dbReference type="EMBL" id="MEZ8207167.1"/>
    </source>
</evidence>
<evidence type="ECO:0008006" key="3">
    <source>
        <dbReference type="Google" id="ProtNLM"/>
    </source>
</evidence>
<sequence length="175" mass="19664">MLSKIALNQILSAEKSRLAGRNIVETFVRKNYEVAKFQVSERMRKENAKKAAKKVAAILLGKIPYVGSAVSTVFEKVVHNKTPGEILDEALTFYNIADIYAKDIRGEVNEGTLEIYVKAQIYLELADALMEYVEMQQASFVSGVRLQFLTKDAVVQRELQRVLTSKGDIELDTFA</sequence>
<keyword evidence="2" id="KW-1185">Reference proteome</keyword>
<dbReference type="Proteomes" id="UP001569151">
    <property type="component" value="Unassembled WGS sequence"/>
</dbReference>
<dbReference type="EMBL" id="JBGOOS010000001">
    <property type="protein sequence ID" value="MEZ8207167.1"/>
    <property type="molecule type" value="Genomic_DNA"/>
</dbReference>
<comment type="caution">
    <text evidence="1">The sequence shown here is derived from an EMBL/GenBank/DDBJ whole genome shotgun (WGS) entry which is preliminary data.</text>
</comment>